<dbReference type="Proteomes" id="UP000005459">
    <property type="component" value="Unassembled WGS sequence"/>
</dbReference>
<dbReference type="RefSeq" id="WP_007192810.1">
    <property type="nucleotide sequence ID" value="NZ_AFWV01000006.1"/>
</dbReference>
<dbReference type="AlphaFoldDB" id="F9UAP8"/>
<evidence type="ECO:0000313" key="2">
    <source>
        <dbReference type="EMBL" id="EGV18516.1"/>
    </source>
</evidence>
<gene>
    <name evidence="2" type="ORF">ThimaDRAFT_1934</name>
</gene>
<dbReference type="Gene3D" id="3.20.20.80">
    <property type="entry name" value="Glycosidases"/>
    <property type="match status" value="1"/>
</dbReference>
<feature type="signal peptide" evidence="1">
    <location>
        <begin position="1"/>
        <end position="26"/>
    </location>
</feature>
<evidence type="ECO:0000256" key="1">
    <source>
        <dbReference type="SAM" id="SignalP"/>
    </source>
</evidence>
<protein>
    <recommendedName>
        <fullName evidence="4">Glycoside hydrolase family 42 N-terminal domain-containing protein</fullName>
    </recommendedName>
</protein>
<name>F9UAP8_9GAMM</name>
<keyword evidence="1" id="KW-0732">Signal</keyword>
<feature type="chain" id="PRO_5003387659" description="Glycoside hydrolase family 42 N-terminal domain-containing protein" evidence="1">
    <location>
        <begin position="27"/>
        <end position="366"/>
    </location>
</feature>
<proteinExistence type="predicted"/>
<keyword evidence="3" id="KW-1185">Reference proteome</keyword>
<dbReference type="STRING" id="768671.ThimaDRAFT_1934"/>
<sequence length="366" mass="40245">MKILFALRSLLYGVVCSTLVALPVHADQSVDKKWFPGHYVYANGVKGVAPIAPYMIEKAKDNPDFTGYHVRYKWRVLEPEKDVYDFSMIRQDIATAVRDGKKLIITILDRAHDADHGSPVPDYITTDPIYEGGIYKYAETQAGVAKYMPKYWVPSVAERVGKLAASIGDEFDDDQTLSYVNTEETALVGAQFQDGFSADALRDGYRTIHSIAVTGLKKTLFSQWVNWRGGLTEAGADEIMAALVAQGSGFGGPDALAVDRANLPDGTVGALDNAFGKYYTQYMGIAPITMSAQIPSMDVASPLESLNYAIDLLGAHFMTWNPGEGRAWSFDDTITMLRQEGARIKKTPPGSMVRLPPPTNLELHFE</sequence>
<organism evidence="2 3">
    <name type="scientific">Thiocapsa marina 5811</name>
    <dbReference type="NCBI Taxonomy" id="768671"/>
    <lineage>
        <taxon>Bacteria</taxon>
        <taxon>Pseudomonadati</taxon>
        <taxon>Pseudomonadota</taxon>
        <taxon>Gammaproteobacteria</taxon>
        <taxon>Chromatiales</taxon>
        <taxon>Chromatiaceae</taxon>
        <taxon>Thiocapsa</taxon>
    </lineage>
</organism>
<dbReference type="EMBL" id="AFWV01000006">
    <property type="protein sequence ID" value="EGV18516.1"/>
    <property type="molecule type" value="Genomic_DNA"/>
</dbReference>
<accession>F9UAP8</accession>
<dbReference type="SUPFAM" id="SSF51445">
    <property type="entry name" value="(Trans)glycosidases"/>
    <property type="match status" value="1"/>
</dbReference>
<dbReference type="OrthoDB" id="4047605at2"/>
<dbReference type="InterPro" id="IPR017853">
    <property type="entry name" value="GH"/>
</dbReference>
<evidence type="ECO:0008006" key="4">
    <source>
        <dbReference type="Google" id="ProtNLM"/>
    </source>
</evidence>
<evidence type="ECO:0000313" key="3">
    <source>
        <dbReference type="Proteomes" id="UP000005459"/>
    </source>
</evidence>
<reference evidence="2 3" key="1">
    <citation type="submission" date="2011-06" db="EMBL/GenBank/DDBJ databases">
        <title>The draft genome of Thiocapsa marina 5811.</title>
        <authorList>
            <consortium name="US DOE Joint Genome Institute (JGI-PGF)"/>
            <person name="Lucas S."/>
            <person name="Han J."/>
            <person name="Cheng J.-F."/>
            <person name="Goodwin L."/>
            <person name="Pitluck S."/>
            <person name="Peters L."/>
            <person name="Land M.L."/>
            <person name="Hauser L."/>
            <person name="Vogl K."/>
            <person name="Liu Z."/>
            <person name="Imhoff J."/>
            <person name="Thiel V."/>
            <person name="Frigaard N.-U."/>
            <person name="Bryant D."/>
            <person name="Woyke T.J."/>
        </authorList>
    </citation>
    <scope>NUCLEOTIDE SEQUENCE [LARGE SCALE GENOMIC DNA]</scope>
    <source>
        <strain evidence="2 3">5811</strain>
    </source>
</reference>